<dbReference type="RefSeq" id="WP_339589247.1">
    <property type="nucleotide sequence ID" value="NZ_JBBHJZ010000007.1"/>
</dbReference>
<comment type="similarity">
    <text evidence="1">Belongs to the shaker potassium channel beta subunit family.</text>
</comment>
<evidence type="ECO:0000313" key="6">
    <source>
        <dbReference type="Proteomes" id="UP001361239"/>
    </source>
</evidence>
<accession>A0ABU8S1S2</accession>
<reference evidence="5 6" key="1">
    <citation type="submission" date="2024-03" db="EMBL/GenBank/DDBJ databases">
        <authorList>
            <person name="Jo J.-H."/>
        </authorList>
    </citation>
    <scope>NUCLEOTIDE SEQUENCE [LARGE SCALE GENOMIC DNA]</scope>
    <source>
        <strain evidence="5 6">PS1R-30</strain>
    </source>
</reference>
<keyword evidence="3" id="KW-0560">Oxidoreductase</keyword>
<proteinExistence type="inferred from homology"/>
<keyword evidence="2" id="KW-0521">NADP</keyword>
<dbReference type="EMBL" id="JBBHJZ010000007">
    <property type="protein sequence ID" value="MEJ5979306.1"/>
    <property type="molecule type" value="Genomic_DNA"/>
</dbReference>
<dbReference type="InterPro" id="IPR023210">
    <property type="entry name" value="NADP_OxRdtase_dom"/>
</dbReference>
<feature type="domain" description="NADP-dependent oxidoreductase" evidence="4">
    <location>
        <begin position="17"/>
        <end position="298"/>
    </location>
</feature>
<evidence type="ECO:0000259" key="4">
    <source>
        <dbReference type="Pfam" id="PF00248"/>
    </source>
</evidence>
<evidence type="ECO:0000256" key="3">
    <source>
        <dbReference type="ARBA" id="ARBA00023002"/>
    </source>
</evidence>
<dbReference type="PANTHER" id="PTHR43150">
    <property type="entry name" value="HYPERKINETIC, ISOFORM M"/>
    <property type="match status" value="1"/>
</dbReference>
<protein>
    <submittedName>
        <fullName evidence="5">Aldo/keto reductase</fullName>
    </submittedName>
</protein>
<dbReference type="InterPro" id="IPR005399">
    <property type="entry name" value="K_chnl_volt-dep_bsu_KCNAB-rel"/>
</dbReference>
<organism evidence="5 6">
    <name type="scientific">Novosphingobium anseongense</name>
    <dbReference type="NCBI Taxonomy" id="3133436"/>
    <lineage>
        <taxon>Bacteria</taxon>
        <taxon>Pseudomonadati</taxon>
        <taxon>Pseudomonadota</taxon>
        <taxon>Alphaproteobacteria</taxon>
        <taxon>Sphingomonadales</taxon>
        <taxon>Sphingomonadaceae</taxon>
        <taxon>Novosphingobium</taxon>
    </lineage>
</organism>
<keyword evidence="6" id="KW-1185">Reference proteome</keyword>
<evidence type="ECO:0000256" key="1">
    <source>
        <dbReference type="ARBA" id="ARBA00006515"/>
    </source>
</evidence>
<sequence length="329" mass="35564">MDYRTISPSLPPVSIVSLGSWNTFSRCTPDGLVALLSRAFARGINLLDVGYYWDKPDTEDAVAAALDRIGAARSDYLIAQKLWLWNYPEEGFETQLARSLARLGHDHVDVVMVSRPTGETGFANYVAEVIALISKGMARAWGVTNFLPEQVAETLALCDANGWPRPSMLQMQYNVMRRGIVEGPGYDKLWSSGGPGLCAAHTMEGGILAGHLDRDRVDPPAMAAGVRPVGRNIARDSGGIREEIRLRQPALASLAEEIGATPAQLALAFVVDHPALSTALIGVSTPQQLDENLAALDLVSRLPEIRERLDALAIAGVGHPKLFNPHNDI</sequence>
<dbReference type="Gene3D" id="3.20.20.100">
    <property type="entry name" value="NADP-dependent oxidoreductase domain"/>
    <property type="match status" value="1"/>
</dbReference>
<dbReference type="PANTHER" id="PTHR43150:SF2">
    <property type="entry name" value="HYPERKINETIC, ISOFORM M"/>
    <property type="match status" value="1"/>
</dbReference>
<dbReference type="Proteomes" id="UP001361239">
    <property type="component" value="Unassembled WGS sequence"/>
</dbReference>
<name>A0ABU8S1S2_9SPHN</name>
<comment type="caution">
    <text evidence="5">The sequence shown here is derived from an EMBL/GenBank/DDBJ whole genome shotgun (WGS) entry which is preliminary data.</text>
</comment>
<dbReference type="InterPro" id="IPR036812">
    <property type="entry name" value="NAD(P)_OxRdtase_dom_sf"/>
</dbReference>
<evidence type="ECO:0000256" key="2">
    <source>
        <dbReference type="ARBA" id="ARBA00022857"/>
    </source>
</evidence>
<dbReference type="SUPFAM" id="SSF51430">
    <property type="entry name" value="NAD(P)-linked oxidoreductase"/>
    <property type="match status" value="1"/>
</dbReference>
<gene>
    <name evidence="5" type="ORF">WG901_21815</name>
</gene>
<evidence type="ECO:0000313" key="5">
    <source>
        <dbReference type="EMBL" id="MEJ5979306.1"/>
    </source>
</evidence>
<dbReference type="Pfam" id="PF00248">
    <property type="entry name" value="Aldo_ket_red"/>
    <property type="match status" value="1"/>
</dbReference>